<feature type="domain" description="LIM zinc-binding" evidence="7">
    <location>
        <begin position="369"/>
        <end position="428"/>
    </location>
</feature>
<evidence type="ECO:0000313" key="8">
    <source>
        <dbReference type="EMBL" id="WBW72077.1"/>
    </source>
</evidence>
<sequence>MQNPVVGLPRFERRLTGPRAAPGTTSGVPPSLPRVSTSGFSSSGNEDVEKKQIESPINIDAHSLPSAKKITNIGSTSSQLDRSSPSKQHRVRFAFPENLNFNRRPSPPITYNDRHLPHHTFPSVPFIEQGSAFDSDAIESSSNVEPVSNTDQHPQHYPFDSYKSSNDHSRPIPRKLPSTKQLPIVSAHHINAETSSLESHQDTTGDEDFASGPSSASKQFNRILPMPPVQFSCSGPANKSHLHRSNSEKSCYACGLSLRAGRIITAANKKMHPNCFQCATCSQKLEHVGFFFRDDNFYCHLDYHEQFSPRCKYCTTPIEDRAIHIGNDWFHENHHFCAGCSENFRENSPCIFRDDLYWCQNCYDNKYAVKCKKCRKPILGVSVNGIDGEYHHDCWNCGVCNRLLGDDGYFVIEGTPICRSCKAISVKFNLQ</sequence>
<dbReference type="Gene3D" id="2.10.110.10">
    <property type="entry name" value="Cysteine Rich Protein"/>
    <property type="match status" value="3"/>
</dbReference>
<feature type="domain" description="LIM zinc-binding" evidence="7">
    <location>
        <begin position="249"/>
        <end position="309"/>
    </location>
</feature>
<evidence type="ECO:0000256" key="6">
    <source>
        <dbReference type="SAM" id="MobiDB-lite"/>
    </source>
</evidence>
<dbReference type="EMBL" id="CP115611">
    <property type="protein sequence ID" value="WBW72077.1"/>
    <property type="molecule type" value="Genomic_DNA"/>
</dbReference>
<dbReference type="PROSITE" id="PS50023">
    <property type="entry name" value="LIM_DOMAIN_2"/>
    <property type="match status" value="2"/>
</dbReference>
<dbReference type="RefSeq" id="XP_056036320.1">
    <property type="nucleotide sequence ID" value="XM_056179956.1"/>
</dbReference>
<dbReference type="GO" id="GO:0046872">
    <property type="term" value="F:metal ion binding"/>
    <property type="evidence" value="ECO:0007669"/>
    <property type="project" value="UniProtKB-KW"/>
</dbReference>
<gene>
    <name evidence="8" type="primary">pxl1</name>
    <name evidence="8" type="ORF">SOMG_01163</name>
</gene>
<evidence type="ECO:0000256" key="1">
    <source>
        <dbReference type="ARBA" id="ARBA00022723"/>
    </source>
</evidence>
<keyword evidence="9" id="KW-1185">Reference proteome</keyword>
<evidence type="ECO:0000256" key="3">
    <source>
        <dbReference type="ARBA" id="ARBA00022833"/>
    </source>
</evidence>
<dbReference type="Pfam" id="PF00412">
    <property type="entry name" value="LIM"/>
    <property type="match status" value="3"/>
</dbReference>
<keyword evidence="2" id="KW-0677">Repeat</keyword>
<feature type="compositionally biased region" description="Polar residues" evidence="6">
    <location>
        <begin position="138"/>
        <end position="152"/>
    </location>
</feature>
<dbReference type="PANTHER" id="PTHR24205">
    <property type="entry name" value="FOUR AND A HALF LIM DOMAINS PROTEIN"/>
    <property type="match status" value="1"/>
</dbReference>
<dbReference type="InterPro" id="IPR001781">
    <property type="entry name" value="Znf_LIM"/>
</dbReference>
<evidence type="ECO:0000259" key="7">
    <source>
        <dbReference type="PROSITE" id="PS50023"/>
    </source>
</evidence>
<evidence type="ECO:0000256" key="4">
    <source>
        <dbReference type="ARBA" id="ARBA00023038"/>
    </source>
</evidence>
<accession>A0AAF0AUZ7</accession>
<organism evidence="8 9">
    <name type="scientific">Schizosaccharomyces osmophilus</name>
    <dbReference type="NCBI Taxonomy" id="2545709"/>
    <lineage>
        <taxon>Eukaryota</taxon>
        <taxon>Fungi</taxon>
        <taxon>Dikarya</taxon>
        <taxon>Ascomycota</taxon>
        <taxon>Taphrinomycotina</taxon>
        <taxon>Schizosaccharomycetes</taxon>
        <taxon>Schizosaccharomycetales</taxon>
        <taxon>Schizosaccharomycetaceae</taxon>
        <taxon>Schizosaccharomyces</taxon>
    </lineage>
</organism>
<evidence type="ECO:0000313" key="9">
    <source>
        <dbReference type="Proteomes" id="UP001212411"/>
    </source>
</evidence>
<proteinExistence type="predicted"/>
<dbReference type="SMART" id="SM00132">
    <property type="entry name" value="LIM"/>
    <property type="match status" value="3"/>
</dbReference>
<dbReference type="GO" id="GO:0003712">
    <property type="term" value="F:transcription coregulator activity"/>
    <property type="evidence" value="ECO:0007669"/>
    <property type="project" value="TreeGrafter"/>
</dbReference>
<evidence type="ECO:0000256" key="5">
    <source>
        <dbReference type="PROSITE-ProRule" id="PRU00125"/>
    </source>
</evidence>
<dbReference type="Proteomes" id="UP001212411">
    <property type="component" value="Chromosome 1"/>
</dbReference>
<reference evidence="8 9" key="1">
    <citation type="journal article" date="2023" name="G3 (Bethesda)">
        <title>A high-quality reference genome for the fission yeast Schizosaccharomyces osmophilus.</title>
        <authorList>
            <person name="Jia G.S."/>
            <person name="Zhang W.C."/>
            <person name="Liang Y."/>
            <person name="Liu X.H."/>
            <person name="Rhind N."/>
            <person name="Pidoux A."/>
            <person name="Brysch-Herzberg M."/>
            <person name="Du L.L."/>
        </authorList>
    </citation>
    <scope>NUCLEOTIDE SEQUENCE [LARGE SCALE GENOMIC DNA]</scope>
    <source>
        <strain evidence="8 9">CBS 15793</strain>
    </source>
</reference>
<dbReference type="AlphaFoldDB" id="A0AAF0AUZ7"/>
<dbReference type="CDD" id="cd08368">
    <property type="entry name" value="LIM"/>
    <property type="match status" value="3"/>
</dbReference>
<dbReference type="SUPFAM" id="SSF57716">
    <property type="entry name" value="Glucocorticoid receptor-like (DNA-binding domain)"/>
    <property type="match status" value="2"/>
</dbReference>
<name>A0AAF0AUZ7_9SCHI</name>
<protein>
    <submittedName>
        <fullName evidence="8">Paxillin-like protein Pxl1</fullName>
    </submittedName>
</protein>
<dbReference type="GO" id="GO:0030695">
    <property type="term" value="F:GTPase regulator activity"/>
    <property type="evidence" value="ECO:0007669"/>
    <property type="project" value="UniProtKB-ARBA"/>
</dbReference>
<feature type="compositionally biased region" description="Polar residues" evidence="6">
    <location>
        <begin position="23"/>
        <end position="45"/>
    </location>
</feature>
<feature type="region of interest" description="Disordered" evidence="6">
    <location>
        <begin position="137"/>
        <end position="182"/>
    </location>
</feature>
<dbReference type="GO" id="GO:0005634">
    <property type="term" value="C:nucleus"/>
    <property type="evidence" value="ECO:0007669"/>
    <property type="project" value="TreeGrafter"/>
</dbReference>
<feature type="region of interest" description="Disordered" evidence="6">
    <location>
        <begin position="195"/>
        <end position="217"/>
    </location>
</feature>
<dbReference type="PROSITE" id="PS00478">
    <property type="entry name" value="LIM_DOMAIN_1"/>
    <property type="match status" value="1"/>
</dbReference>
<dbReference type="PANTHER" id="PTHR24205:SF16">
    <property type="entry name" value="GH01042P-RELATED"/>
    <property type="match status" value="1"/>
</dbReference>
<evidence type="ECO:0000256" key="2">
    <source>
        <dbReference type="ARBA" id="ARBA00022737"/>
    </source>
</evidence>
<feature type="region of interest" description="Disordered" evidence="6">
    <location>
        <begin position="1"/>
        <end position="69"/>
    </location>
</feature>
<dbReference type="GeneID" id="80874645"/>
<keyword evidence="4 5" id="KW-0440">LIM domain</keyword>
<dbReference type="KEGG" id="som:SOMG_01163"/>
<keyword evidence="1 5" id="KW-0479">Metal-binding</keyword>
<keyword evidence="3 5" id="KW-0862">Zinc</keyword>